<dbReference type="InterPro" id="IPR011527">
    <property type="entry name" value="ABC1_TM_dom"/>
</dbReference>
<dbReference type="SMART" id="SM00382">
    <property type="entry name" value="AAA"/>
    <property type="match status" value="1"/>
</dbReference>
<gene>
    <name evidence="13" type="ORF">N4G40_06220</name>
</gene>
<keyword evidence="6" id="KW-0067">ATP-binding</keyword>
<dbReference type="EMBL" id="JAOBTT010000001">
    <property type="protein sequence ID" value="MDZ7277870.1"/>
    <property type="molecule type" value="Genomic_DNA"/>
</dbReference>
<dbReference type="InterPro" id="IPR039421">
    <property type="entry name" value="Type_1_exporter"/>
</dbReference>
<dbReference type="InterPro" id="IPR005898">
    <property type="entry name" value="Cyc_pep_transpt_SyrD/YojI"/>
</dbReference>
<dbReference type="Pfam" id="PF00005">
    <property type="entry name" value="ABC_tran"/>
    <property type="match status" value="1"/>
</dbReference>
<keyword evidence="14" id="KW-1185">Reference proteome</keyword>
<evidence type="ECO:0000256" key="10">
    <source>
        <dbReference type="SAM" id="Phobius"/>
    </source>
</evidence>
<evidence type="ECO:0000256" key="5">
    <source>
        <dbReference type="ARBA" id="ARBA00022741"/>
    </source>
</evidence>
<evidence type="ECO:0000256" key="1">
    <source>
        <dbReference type="ARBA" id="ARBA00004651"/>
    </source>
</evidence>
<dbReference type="InterPro" id="IPR003439">
    <property type="entry name" value="ABC_transporter-like_ATP-bd"/>
</dbReference>
<dbReference type="NCBIfam" id="TIGR01194">
    <property type="entry name" value="cyc_pep_trnsptr"/>
    <property type="match status" value="1"/>
</dbReference>
<evidence type="ECO:0000259" key="12">
    <source>
        <dbReference type="PROSITE" id="PS50929"/>
    </source>
</evidence>
<feature type="transmembrane region" description="Helical" evidence="10">
    <location>
        <begin position="230"/>
        <end position="254"/>
    </location>
</feature>
<evidence type="ECO:0000256" key="3">
    <source>
        <dbReference type="ARBA" id="ARBA00012191"/>
    </source>
</evidence>
<keyword evidence="4 10" id="KW-0812">Transmembrane</keyword>
<dbReference type="NCBIfam" id="NF007813">
    <property type="entry name" value="PRK10522.1"/>
    <property type="match status" value="1"/>
</dbReference>
<dbReference type="CDD" id="cd03228">
    <property type="entry name" value="ABCC_MRP_Like"/>
    <property type="match status" value="1"/>
</dbReference>
<dbReference type="InterPro" id="IPR003593">
    <property type="entry name" value="AAA+_ATPase"/>
</dbReference>
<evidence type="ECO:0000256" key="9">
    <source>
        <dbReference type="ARBA" id="ARBA00034018"/>
    </source>
</evidence>
<dbReference type="Proteomes" id="UP001288620">
    <property type="component" value="Unassembled WGS sequence"/>
</dbReference>
<dbReference type="PROSITE" id="PS50929">
    <property type="entry name" value="ABC_TM1F"/>
    <property type="match status" value="1"/>
</dbReference>
<feature type="domain" description="ABC transmembrane type-1" evidence="12">
    <location>
        <begin position="15"/>
        <end position="291"/>
    </location>
</feature>
<protein>
    <recommendedName>
        <fullName evidence="3">ABC-type xenobiotic transporter</fullName>
        <ecNumber evidence="3">7.6.2.2</ecNumber>
    </recommendedName>
</protein>
<proteinExistence type="inferred from homology"/>
<feature type="transmembrane region" description="Helical" evidence="10">
    <location>
        <begin position="266"/>
        <end position="290"/>
    </location>
</feature>
<dbReference type="PANTHER" id="PTHR24221">
    <property type="entry name" value="ATP-BINDING CASSETTE SUB-FAMILY B"/>
    <property type="match status" value="1"/>
</dbReference>
<dbReference type="EC" id="7.6.2.2" evidence="3"/>
<comment type="similarity">
    <text evidence="2">Belongs to the ABC transporter superfamily. Drug exporter-2 (TC 3.A.1.117) family.</text>
</comment>
<evidence type="ECO:0000313" key="13">
    <source>
        <dbReference type="EMBL" id="MDZ7277870.1"/>
    </source>
</evidence>
<dbReference type="PROSITE" id="PS00211">
    <property type="entry name" value="ABC_TRANSPORTER_1"/>
    <property type="match status" value="1"/>
</dbReference>
<comment type="subcellular location">
    <subcellularLocation>
        <location evidence="1">Cell membrane</location>
        <topology evidence="1">Multi-pass membrane protein</topology>
    </subcellularLocation>
</comment>
<evidence type="ECO:0000256" key="4">
    <source>
        <dbReference type="ARBA" id="ARBA00022692"/>
    </source>
</evidence>
<evidence type="ECO:0000313" key="14">
    <source>
        <dbReference type="Proteomes" id="UP001288620"/>
    </source>
</evidence>
<evidence type="ECO:0000256" key="8">
    <source>
        <dbReference type="ARBA" id="ARBA00023136"/>
    </source>
</evidence>
<dbReference type="InterPro" id="IPR036640">
    <property type="entry name" value="ABC1_TM_sf"/>
</dbReference>
<evidence type="ECO:0000259" key="11">
    <source>
        <dbReference type="PROSITE" id="PS50893"/>
    </source>
</evidence>
<comment type="catalytic activity">
    <reaction evidence="9">
        <text>ATP + H2O + xenobioticSide 1 = ADP + phosphate + xenobioticSide 2.</text>
        <dbReference type="EC" id="7.6.2.2"/>
    </reaction>
</comment>
<dbReference type="Gene3D" id="1.20.1560.10">
    <property type="entry name" value="ABC transporter type 1, transmembrane domain"/>
    <property type="match status" value="1"/>
</dbReference>
<organism evidence="13 14">
    <name type="scientific">Pantoea eucrina</name>
    <dbReference type="NCBI Taxonomy" id="472693"/>
    <lineage>
        <taxon>Bacteria</taxon>
        <taxon>Pseudomonadati</taxon>
        <taxon>Pseudomonadota</taxon>
        <taxon>Gammaproteobacteria</taxon>
        <taxon>Enterobacterales</taxon>
        <taxon>Erwiniaceae</taxon>
        <taxon>Pantoea</taxon>
    </lineage>
</organism>
<accession>A0ABU5LDY9</accession>
<sequence length="550" mass="62088">MALLHVVFRQYRWPFIGVILLTLLSALLGIGLIAWINTRLIVAVDTGFSVLPTFLGQLILLMAVTLGSQLALTQLGHHFVWRLRGEFIKRILDTRLERIEQIGSAQLLAGLTSDVRAITLAFVRLPELIQGIIITLGSALYLAWLSPKMLLITLVWLAVTLVGGWLLVSRVYQHMAKLRDIEDDLYRDFQTIIDGRKELRLNRERAQLIYDSVYQADATRYRHHIVRADTFHLSAVNWSNIMMLGAIGMVFYMANGLGWANTAVAATYSLTLLFLRTPLLAAVGALPTLLSAQVAFRKIHLFDLEPYRRDFAAPVAASSWQTLELRDVCFHYGEQGFHIGPITLTLRRGELVFLIGGNGSGKSTLAMLLTGLYQPTAGTVLLDGQVVDWRNIDSYRQHFSAVFTDVHLFDRLITQGAQPANPALVEQWLNRLKMHNKLLLQGNRVLDLHLSKGQSKRLALLLAVAEERDILLLDEWAADQDPHFRRIFYRELLPWLQAAGKTVFAISHDDHYFAHADRLLEMRDGQLVELVGHERDLATLDAVQRTDTGQ</sequence>
<name>A0ABU5LDY9_9GAMM</name>
<dbReference type="Gene3D" id="3.40.50.300">
    <property type="entry name" value="P-loop containing nucleotide triphosphate hydrolases"/>
    <property type="match status" value="1"/>
</dbReference>
<keyword evidence="5" id="KW-0547">Nucleotide-binding</keyword>
<feature type="transmembrane region" description="Helical" evidence="10">
    <location>
        <begin position="150"/>
        <end position="168"/>
    </location>
</feature>
<evidence type="ECO:0000256" key="2">
    <source>
        <dbReference type="ARBA" id="ARBA00006526"/>
    </source>
</evidence>
<dbReference type="PANTHER" id="PTHR24221:SF654">
    <property type="entry name" value="ATP-BINDING CASSETTE SUB-FAMILY B MEMBER 6"/>
    <property type="match status" value="1"/>
</dbReference>
<dbReference type="SUPFAM" id="SSF90123">
    <property type="entry name" value="ABC transporter transmembrane region"/>
    <property type="match status" value="1"/>
</dbReference>
<dbReference type="InterPro" id="IPR027417">
    <property type="entry name" value="P-loop_NTPase"/>
</dbReference>
<feature type="transmembrane region" description="Helical" evidence="10">
    <location>
        <begin position="48"/>
        <end position="72"/>
    </location>
</feature>
<evidence type="ECO:0000256" key="6">
    <source>
        <dbReference type="ARBA" id="ARBA00022840"/>
    </source>
</evidence>
<feature type="domain" description="ABC transporter" evidence="11">
    <location>
        <begin position="323"/>
        <end position="549"/>
    </location>
</feature>
<dbReference type="RefSeq" id="WP_322541914.1">
    <property type="nucleotide sequence ID" value="NZ_JAOBTT010000001.1"/>
</dbReference>
<feature type="transmembrane region" description="Helical" evidence="10">
    <location>
        <begin position="125"/>
        <end position="144"/>
    </location>
</feature>
<comment type="caution">
    <text evidence="13">The sequence shown here is derived from an EMBL/GenBank/DDBJ whole genome shotgun (WGS) entry which is preliminary data.</text>
</comment>
<dbReference type="InterPro" id="IPR017871">
    <property type="entry name" value="ABC_transporter-like_CS"/>
</dbReference>
<keyword evidence="8 10" id="KW-0472">Membrane</keyword>
<dbReference type="PROSITE" id="PS50893">
    <property type="entry name" value="ABC_TRANSPORTER_2"/>
    <property type="match status" value="1"/>
</dbReference>
<keyword evidence="7 10" id="KW-1133">Transmembrane helix</keyword>
<reference evidence="14" key="1">
    <citation type="submission" date="2023-07" db="EMBL/GenBank/DDBJ databases">
        <title>Structural and functional analysis of rice phyllospheric bacteria for their antimicrobial properties and defense elicitation against blast disease.</title>
        <authorList>
            <person name="Sahu K.P."/>
            <person name="Asharani P."/>
            <person name="Kumar M."/>
            <person name="Reddy B."/>
            <person name="Kumar A."/>
        </authorList>
    </citation>
    <scope>NUCLEOTIDE SEQUENCE [LARGE SCALE GENOMIC DNA]</scope>
    <source>
        <strain evidence="14">OsEp_Plm_30P10</strain>
    </source>
</reference>
<evidence type="ECO:0000256" key="7">
    <source>
        <dbReference type="ARBA" id="ARBA00022989"/>
    </source>
</evidence>
<dbReference type="SUPFAM" id="SSF52540">
    <property type="entry name" value="P-loop containing nucleoside triphosphate hydrolases"/>
    <property type="match status" value="1"/>
</dbReference>
<feature type="transmembrane region" description="Helical" evidence="10">
    <location>
        <begin position="12"/>
        <end position="36"/>
    </location>
</feature>